<dbReference type="CDD" id="cd12912">
    <property type="entry name" value="PDC2_MCP_like"/>
    <property type="match status" value="1"/>
</dbReference>
<feature type="transmembrane region" description="Helical" evidence="15">
    <location>
        <begin position="292"/>
        <end position="310"/>
    </location>
</feature>
<dbReference type="PROSITE" id="PS50109">
    <property type="entry name" value="HIS_KIN"/>
    <property type="match status" value="1"/>
</dbReference>
<keyword evidence="11 15" id="KW-1133">Transmembrane helix</keyword>
<evidence type="ECO:0000259" key="17">
    <source>
        <dbReference type="PROSITE" id="PS50885"/>
    </source>
</evidence>
<dbReference type="Pfam" id="PF00672">
    <property type="entry name" value="HAMP"/>
    <property type="match status" value="1"/>
</dbReference>
<dbReference type="Gene3D" id="3.30.565.10">
    <property type="entry name" value="Histidine kinase-like ATPase, C-terminal domain"/>
    <property type="match status" value="1"/>
</dbReference>
<dbReference type="PROSITE" id="PS50885">
    <property type="entry name" value="HAMP"/>
    <property type="match status" value="1"/>
</dbReference>
<evidence type="ECO:0000256" key="14">
    <source>
        <dbReference type="SAM" id="Coils"/>
    </source>
</evidence>
<keyword evidence="4" id="KW-1003">Cell membrane</keyword>
<dbReference type="InterPro" id="IPR010559">
    <property type="entry name" value="Sig_transdc_His_kin_internal"/>
</dbReference>
<keyword evidence="19" id="KW-1185">Reference proteome</keyword>
<evidence type="ECO:0000256" key="15">
    <source>
        <dbReference type="SAM" id="Phobius"/>
    </source>
</evidence>
<evidence type="ECO:0000256" key="12">
    <source>
        <dbReference type="ARBA" id="ARBA00023012"/>
    </source>
</evidence>
<keyword evidence="14" id="KW-0175">Coiled coil</keyword>
<protein>
    <recommendedName>
        <fullName evidence="3">histidine kinase</fullName>
        <ecNumber evidence="3">2.7.13.3</ecNumber>
    </recommendedName>
</protein>
<dbReference type="Pfam" id="PF02518">
    <property type="entry name" value="HATPase_c"/>
    <property type="match status" value="1"/>
</dbReference>
<keyword evidence="8" id="KW-0547">Nucleotide-binding</keyword>
<evidence type="ECO:0000256" key="11">
    <source>
        <dbReference type="ARBA" id="ARBA00022989"/>
    </source>
</evidence>
<dbReference type="SMART" id="SM00304">
    <property type="entry name" value="HAMP"/>
    <property type="match status" value="1"/>
</dbReference>
<dbReference type="InterPro" id="IPR003660">
    <property type="entry name" value="HAMP_dom"/>
</dbReference>
<feature type="coiled-coil region" evidence="14">
    <location>
        <begin position="370"/>
        <end position="397"/>
    </location>
</feature>
<evidence type="ECO:0000256" key="5">
    <source>
        <dbReference type="ARBA" id="ARBA00022553"/>
    </source>
</evidence>
<keyword evidence="10" id="KW-0067">ATP-binding</keyword>
<dbReference type="Pfam" id="PF06580">
    <property type="entry name" value="His_kinase"/>
    <property type="match status" value="1"/>
</dbReference>
<keyword evidence="13 15" id="KW-0472">Membrane</keyword>
<evidence type="ECO:0000256" key="8">
    <source>
        <dbReference type="ARBA" id="ARBA00022741"/>
    </source>
</evidence>
<evidence type="ECO:0000259" key="16">
    <source>
        <dbReference type="PROSITE" id="PS50109"/>
    </source>
</evidence>
<evidence type="ECO:0000256" key="4">
    <source>
        <dbReference type="ARBA" id="ARBA00022475"/>
    </source>
</evidence>
<keyword evidence="5" id="KW-0597">Phosphoprotein</keyword>
<keyword evidence="12" id="KW-0902">Two-component regulatory system</keyword>
<evidence type="ECO:0000256" key="3">
    <source>
        <dbReference type="ARBA" id="ARBA00012438"/>
    </source>
</evidence>
<dbReference type="SUPFAM" id="SSF158472">
    <property type="entry name" value="HAMP domain-like"/>
    <property type="match status" value="1"/>
</dbReference>
<dbReference type="CDD" id="cd06225">
    <property type="entry name" value="HAMP"/>
    <property type="match status" value="1"/>
</dbReference>
<evidence type="ECO:0000256" key="10">
    <source>
        <dbReference type="ARBA" id="ARBA00022840"/>
    </source>
</evidence>
<dbReference type="GO" id="GO:0004673">
    <property type="term" value="F:protein histidine kinase activity"/>
    <property type="evidence" value="ECO:0007669"/>
    <property type="project" value="UniProtKB-EC"/>
</dbReference>
<dbReference type="PANTHER" id="PTHR34220:SF7">
    <property type="entry name" value="SENSOR HISTIDINE KINASE YPDA"/>
    <property type="match status" value="1"/>
</dbReference>
<proteinExistence type="predicted"/>
<evidence type="ECO:0000256" key="1">
    <source>
        <dbReference type="ARBA" id="ARBA00000085"/>
    </source>
</evidence>
<organism evidence="18 19">
    <name type="scientific">Paenibacillus konkukensis</name>
    <dbReference type="NCBI Taxonomy" id="2020716"/>
    <lineage>
        <taxon>Bacteria</taxon>
        <taxon>Bacillati</taxon>
        <taxon>Bacillota</taxon>
        <taxon>Bacilli</taxon>
        <taxon>Bacillales</taxon>
        <taxon>Paenibacillaceae</taxon>
        <taxon>Paenibacillus</taxon>
    </lineage>
</organism>
<dbReference type="Gene3D" id="3.30.450.20">
    <property type="entry name" value="PAS domain"/>
    <property type="match status" value="2"/>
</dbReference>
<evidence type="ECO:0000256" key="13">
    <source>
        <dbReference type="ARBA" id="ARBA00023136"/>
    </source>
</evidence>
<feature type="domain" description="Histidine kinase" evidence="16">
    <location>
        <begin position="418"/>
        <end position="602"/>
    </location>
</feature>
<dbReference type="EMBL" id="CP027059">
    <property type="protein sequence ID" value="UQZ81551.1"/>
    <property type="molecule type" value="Genomic_DNA"/>
</dbReference>
<dbReference type="InterPro" id="IPR005467">
    <property type="entry name" value="His_kinase_dom"/>
</dbReference>
<dbReference type="SUPFAM" id="SSF55874">
    <property type="entry name" value="ATPase domain of HSP90 chaperone/DNA topoisomerase II/histidine kinase"/>
    <property type="match status" value="1"/>
</dbReference>
<evidence type="ECO:0000313" key="18">
    <source>
        <dbReference type="EMBL" id="UQZ81551.1"/>
    </source>
</evidence>
<evidence type="ECO:0000256" key="2">
    <source>
        <dbReference type="ARBA" id="ARBA00004651"/>
    </source>
</evidence>
<dbReference type="Gene3D" id="6.10.340.10">
    <property type="match status" value="1"/>
</dbReference>
<dbReference type="SMART" id="SM00387">
    <property type="entry name" value="HATPase_c"/>
    <property type="match status" value="1"/>
</dbReference>
<comment type="catalytic activity">
    <reaction evidence="1">
        <text>ATP + protein L-histidine = ADP + protein N-phospho-L-histidine.</text>
        <dbReference type="EC" id="2.7.13.3"/>
    </reaction>
</comment>
<name>A0ABY4RI75_9BACL</name>
<dbReference type="InterPro" id="IPR036890">
    <property type="entry name" value="HATPase_C_sf"/>
</dbReference>
<sequence length="608" mass="69370">MKGNLSRKLLTYFLIVIVLSLSSVGVVTYTRASKELDEQSARHMSQIVNNAMYQTDLYLQNYDRAMTSLLSNQDVKQFIDMPRIDGYDYYSFYSSIKAYGIKPLFISNPEINNVYIISYNENAIFAFNSGYDQPLSPSEVHEQLQMLKQRTKDNGLLSALNTTILPERKNSVITLARKIKGLSSPNFNGILAFEVQSRELSTLWGGIDLGEEGYFFIMDESGEIVYHPQREMIGTMVPDKLREQIGASDAQMFEGGEGNKKQAFVSRKSAYSGWTLVVSMPLDQLKKPISSIRTTTIAIGLVTLVLAIWLSQRFGLSITRPIRVLKNGMRQTEKGNWVTIPVNHYEPKDEIDELTFSYNLMVKRLSELVKQVYEAELTNRETQLERQKAEFQSLQMQINPHFLYNTLETIACYAALKDSDEISEIVKAMAYMLRYSVQTNLEEITVANELKHVLTYMVILRHRIDYEFEIDAAVPPKYLLHKMVRLTLQPLVENIFQHAFPEGVEPHHYIRVDAGEEDGIFWVSVEDNGEGIPEAKLAELNERLSSYRLTDDHGSKERVTGGIGIVNVHRRIQMVFGEEYGLRIESKAGEGTKIFMLMPMSSQGRSDQ</sequence>
<evidence type="ECO:0000256" key="9">
    <source>
        <dbReference type="ARBA" id="ARBA00022777"/>
    </source>
</evidence>
<reference evidence="18" key="1">
    <citation type="submission" date="2018-02" db="EMBL/GenBank/DDBJ databases">
        <authorList>
            <person name="Kim S.-K."/>
            <person name="Jung H.-I."/>
            <person name="Lee S.-W."/>
        </authorList>
    </citation>
    <scope>NUCLEOTIDE SEQUENCE</scope>
    <source>
        <strain evidence="18">SK3146</strain>
    </source>
</reference>
<evidence type="ECO:0000256" key="6">
    <source>
        <dbReference type="ARBA" id="ARBA00022679"/>
    </source>
</evidence>
<dbReference type="Pfam" id="PF02743">
    <property type="entry name" value="dCache_1"/>
    <property type="match status" value="1"/>
</dbReference>
<reference evidence="18" key="2">
    <citation type="journal article" date="2021" name="J Anim Sci Technol">
        <title>Complete genome sequence of Paenibacillus konkukensis sp. nov. SK3146 as a potential probiotic strain.</title>
        <authorList>
            <person name="Jung H.I."/>
            <person name="Park S."/>
            <person name="Niu K.M."/>
            <person name="Lee S.W."/>
            <person name="Kothari D."/>
            <person name="Yi K.J."/>
            <person name="Kim S.K."/>
        </authorList>
    </citation>
    <scope>NUCLEOTIDE SEQUENCE</scope>
    <source>
        <strain evidence="18">SK3146</strain>
    </source>
</reference>
<keyword evidence="9 18" id="KW-0418">Kinase</keyword>
<dbReference type="InterPro" id="IPR033479">
    <property type="entry name" value="dCache_1"/>
</dbReference>
<dbReference type="InterPro" id="IPR003594">
    <property type="entry name" value="HATPase_dom"/>
</dbReference>
<evidence type="ECO:0000313" key="19">
    <source>
        <dbReference type="Proteomes" id="UP001057134"/>
    </source>
</evidence>
<dbReference type="PANTHER" id="PTHR34220">
    <property type="entry name" value="SENSOR HISTIDINE KINASE YPDA"/>
    <property type="match status" value="1"/>
</dbReference>
<keyword evidence="7 15" id="KW-0812">Transmembrane</keyword>
<feature type="domain" description="HAMP" evidence="17">
    <location>
        <begin position="316"/>
        <end position="370"/>
    </location>
</feature>
<dbReference type="RefSeq" id="WP_249863780.1">
    <property type="nucleotide sequence ID" value="NZ_CP027059.1"/>
</dbReference>
<accession>A0ABY4RI75</accession>
<dbReference type="InterPro" id="IPR050640">
    <property type="entry name" value="Bact_2-comp_sensor_kinase"/>
</dbReference>
<gene>
    <name evidence="18" type="primary">yehU_3</name>
    <name evidence="18" type="ORF">SK3146_00707</name>
</gene>
<dbReference type="Proteomes" id="UP001057134">
    <property type="component" value="Chromosome"/>
</dbReference>
<evidence type="ECO:0000256" key="7">
    <source>
        <dbReference type="ARBA" id="ARBA00022692"/>
    </source>
</evidence>
<keyword evidence="6 18" id="KW-0808">Transferase</keyword>
<dbReference type="EC" id="2.7.13.3" evidence="3"/>
<comment type="subcellular location">
    <subcellularLocation>
        <location evidence="2">Cell membrane</location>
        <topology evidence="2">Multi-pass membrane protein</topology>
    </subcellularLocation>
</comment>